<dbReference type="Proteomes" id="UP000095280">
    <property type="component" value="Unplaced"/>
</dbReference>
<evidence type="ECO:0000313" key="6">
    <source>
        <dbReference type="WBParaSite" id="snap_masked-unitig_24706-processed-gene-0.0-mRNA-1"/>
    </source>
</evidence>
<protein>
    <submittedName>
        <fullName evidence="6">EGF-like domain-containing protein</fullName>
    </submittedName>
</protein>
<dbReference type="CDD" id="cd00054">
    <property type="entry name" value="EGF_CA"/>
    <property type="match status" value="1"/>
</dbReference>
<dbReference type="PANTHER" id="PTHR10574">
    <property type="entry name" value="NETRIN/LAMININ-RELATED"/>
    <property type="match status" value="1"/>
</dbReference>
<feature type="domain" description="EGF-like" evidence="4">
    <location>
        <begin position="392"/>
        <end position="435"/>
    </location>
</feature>
<evidence type="ECO:0000256" key="3">
    <source>
        <dbReference type="PROSITE-ProRule" id="PRU00076"/>
    </source>
</evidence>
<dbReference type="Pfam" id="PF24973">
    <property type="entry name" value="EGF_LMN_ATRN"/>
    <property type="match status" value="1"/>
</dbReference>
<dbReference type="InterPro" id="IPR000742">
    <property type="entry name" value="EGF"/>
</dbReference>
<dbReference type="SUPFAM" id="SSF57196">
    <property type="entry name" value="EGF/Laminin"/>
    <property type="match status" value="1"/>
</dbReference>
<name>A0A1I8JNK6_9PLAT</name>
<evidence type="ECO:0000256" key="2">
    <source>
        <dbReference type="ARBA" id="ARBA00023292"/>
    </source>
</evidence>
<dbReference type="InterPro" id="IPR050440">
    <property type="entry name" value="Laminin/Netrin_ECM"/>
</dbReference>
<dbReference type="PROSITE" id="PS00010">
    <property type="entry name" value="ASX_HYDROXYL"/>
    <property type="match status" value="1"/>
</dbReference>
<dbReference type="PANTHER" id="PTHR10574:SF406">
    <property type="entry name" value="LAMININ SUBUNIT ALPHA 5"/>
    <property type="match status" value="1"/>
</dbReference>
<keyword evidence="2" id="KW-0424">Laminin EGF-like domain</keyword>
<evidence type="ECO:0000259" key="4">
    <source>
        <dbReference type="PROSITE" id="PS50026"/>
    </source>
</evidence>
<dbReference type="InterPro" id="IPR000152">
    <property type="entry name" value="EGF-type_Asp/Asn_hydroxyl_site"/>
</dbReference>
<dbReference type="WBParaSite" id="snap_masked-unitig_24706-processed-gene-0.0-mRNA-1">
    <property type="protein sequence ID" value="snap_masked-unitig_24706-processed-gene-0.0-mRNA-1"/>
    <property type="gene ID" value="snap_masked-unitig_24706-processed-gene-0.0"/>
</dbReference>
<sequence length="989" mass="106410">SGRDQLHFVGRPPISAFPLVYPAAAAAPAATPNGTGRPPGYHYVYTYGGSVHGRVNGRLGRLRVPASPCEATRGSGAWCLAFGCQASADRQASPRVPLGAVLRHLSLLSGNSSRAPGVRHPAHSCSICTEKSLRNAPDHLSSTAVNPCGSNYSALAPVAVRQLPCRAPVSDALSSPSVCTPMPAPAGDGHFESVDRGSWTARSLTLGIVSESQTIKRFKVILGPLFDDFFGDLYRDISSLLEAGLLNTEQTQPMRQIISRRRCTECASSVGALRVRQSGLRLAPVWAAEPAASALPAAFIEPLRSLRQICIEVFAASDWLGRLSGFERHPVATIRPTAKSCLARCRGRGWLRRLSGRQRRRPVSCRWLRQAVGGRGAACASPSSWHFDACPPENECENGHHNCDLERQVCVDQIDGFRCECRPGYNWNNATRICEPGRLPTKPDVCTCLFGSHRRHLPTLPAHCNGHSNCAGPSPADRATCLSCHNNTRGSHCQFCSSAARGRDAASGQACLPCSQPCARATLRAAAASSGSPRGNYRLGFNRLLPCKPCQCNGHSDFCLPDTGQGCRLARTTPEHSCTDPRPARCRRAAVRRVRGFLFGQAYGRPAQCYHKMGVNNYFCLDYRHSQKACGVPDRPPLCLLGGPLLLPGETPASSTSTSRLFVDIIRGAADLYLRAVSRPHIRVNNTVDANGFWSNLVSIDYQAAGGNVAKATRRSKAPLAVSSATRPVLSDRVLEVSANPYLTYVSLRRLSGQHPDSEKCHQARPHHHSVPELRVLAEQFYLGVSTDVNVSGIVFLPSGPEPHQPAGVLLHVSSSCFFLLFAPGCAGLEGSPARTAGRVVGQRRNRERQSMAARPFVAMRGCVNPAVLEPLVHRELAGKAGQAAALVHFCAHPAAPSPAWRLLLTSQIGASFALGDADVWRPVLCTQARASPELSIATQCEAAEAAANAEIVVVAQSWPARRGRCLETPCDTKRRFPASHLQSNKPLL</sequence>
<dbReference type="GO" id="GO:0009888">
    <property type="term" value="P:tissue development"/>
    <property type="evidence" value="ECO:0007669"/>
    <property type="project" value="TreeGrafter"/>
</dbReference>
<comment type="caution">
    <text evidence="3">Lacks conserved residue(s) required for the propagation of feature annotation.</text>
</comment>
<keyword evidence="5" id="KW-1185">Reference proteome</keyword>
<organism evidence="5 6">
    <name type="scientific">Macrostomum lignano</name>
    <dbReference type="NCBI Taxonomy" id="282301"/>
    <lineage>
        <taxon>Eukaryota</taxon>
        <taxon>Metazoa</taxon>
        <taxon>Spiralia</taxon>
        <taxon>Lophotrochozoa</taxon>
        <taxon>Platyhelminthes</taxon>
        <taxon>Rhabditophora</taxon>
        <taxon>Macrostomorpha</taxon>
        <taxon>Macrostomida</taxon>
        <taxon>Macrostomidae</taxon>
        <taxon>Macrostomum</taxon>
    </lineage>
</organism>
<dbReference type="GO" id="GO:0009887">
    <property type="term" value="P:animal organ morphogenesis"/>
    <property type="evidence" value="ECO:0007669"/>
    <property type="project" value="TreeGrafter"/>
</dbReference>
<dbReference type="InterPro" id="IPR056863">
    <property type="entry name" value="LMN_ATRN_NET-like_EGF"/>
</dbReference>
<accession>A0A1I8JNK6</accession>
<evidence type="ECO:0000256" key="1">
    <source>
        <dbReference type="ARBA" id="ARBA00023157"/>
    </source>
</evidence>
<dbReference type="PROSITE" id="PS50026">
    <property type="entry name" value="EGF_3"/>
    <property type="match status" value="1"/>
</dbReference>
<dbReference type="PROSITE" id="PS01186">
    <property type="entry name" value="EGF_2"/>
    <property type="match status" value="1"/>
</dbReference>
<reference evidence="6" key="1">
    <citation type="submission" date="2016-11" db="UniProtKB">
        <authorList>
            <consortium name="WormBaseParasite"/>
        </authorList>
    </citation>
    <scope>IDENTIFICATION</scope>
</reference>
<proteinExistence type="predicted"/>
<keyword evidence="3" id="KW-0245">EGF-like domain</keyword>
<keyword evidence="1" id="KW-1015">Disulfide bond</keyword>
<evidence type="ECO:0000313" key="5">
    <source>
        <dbReference type="Proteomes" id="UP000095280"/>
    </source>
</evidence>
<dbReference type="AlphaFoldDB" id="A0A1I8JNK6"/>
<dbReference type="Gene3D" id="2.10.25.10">
    <property type="entry name" value="Laminin"/>
    <property type="match status" value="1"/>
</dbReference>